<dbReference type="PROSITE" id="PS51257">
    <property type="entry name" value="PROKAR_LIPOPROTEIN"/>
    <property type="match status" value="1"/>
</dbReference>
<evidence type="ECO:0000259" key="6">
    <source>
        <dbReference type="Pfam" id="PF25967"/>
    </source>
</evidence>
<dbReference type="InterPro" id="IPR058627">
    <property type="entry name" value="MdtA-like_C"/>
</dbReference>
<feature type="domain" description="CusB-like beta-barrel" evidence="5">
    <location>
        <begin position="197"/>
        <end position="272"/>
    </location>
</feature>
<dbReference type="Gene3D" id="1.10.287.470">
    <property type="entry name" value="Helix hairpin bin"/>
    <property type="match status" value="1"/>
</dbReference>
<evidence type="ECO:0000256" key="3">
    <source>
        <dbReference type="ARBA" id="ARBA00022448"/>
    </source>
</evidence>
<dbReference type="Pfam" id="PF25917">
    <property type="entry name" value="BSH_RND"/>
    <property type="match status" value="1"/>
</dbReference>
<evidence type="ECO:0000313" key="8">
    <source>
        <dbReference type="Proteomes" id="UP000319209"/>
    </source>
</evidence>
<protein>
    <submittedName>
        <fullName evidence="7">Efflux RND transporter periplasmic adaptor subunit</fullName>
    </submittedName>
</protein>
<dbReference type="InterPro" id="IPR058792">
    <property type="entry name" value="Beta-barrel_RND_2"/>
</dbReference>
<proteinExistence type="inferred from homology"/>
<dbReference type="Gene3D" id="2.40.420.20">
    <property type="match status" value="1"/>
</dbReference>
<dbReference type="GO" id="GO:0015562">
    <property type="term" value="F:efflux transmembrane transporter activity"/>
    <property type="evidence" value="ECO:0007669"/>
    <property type="project" value="TreeGrafter"/>
</dbReference>
<keyword evidence="8" id="KW-1185">Reference proteome</keyword>
<dbReference type="Gene3D" id="2.40.30.170">
    <property type="match status" value="1"/>
</dbReference>
<dbReference type="InterPro" id="IPR006143">
    <property type="entry name" value="RND_pump_MFP"/>
</dbReference>
<gene>
    <name evidence="7" type="ORF">FNB79_08515</name>
</gene>
<dbReference type="InterPro" id="IPR058625">
    <property type="entry name" value="MdtA-like_BSH"/>
</dbReference>
<keyword evidence="3" id="KW-0813">Transport</keyword>
<dbReference type="Gene3D" id="2.40.50.100">
    <property type="match status" value="1"/>
</dbReference>
<evidence type="ECO:0000256" key="1">
    <source>
        <dbReference type="ARBA" id="ARBA00004196"/>
    </source>
</evidence>
<dbReference type="NCBIfam" id="TIGR01730">
    <property type="entry name" value="RND_mfp"/>
    <property type="match status" value="1"/>
</dbReference>
<organism evidence="7 8">
    <name type="scientific">Formosa sediminum</name>
    <dbReference type="NCBI Taxonomy" id="2594004"/>
    <lineage>
        <taxon>Bacteria</taxon>
        <taxon>Pseudomonadati</taxon>
        <taxon>Bacteroidota</taxon>
        <taxon>Flavobacteriia</taxon>
        <taxon>Flavobacteriales</taxon>
        <taxon>Flavobacteriaceae</taxon>
        <taxon>Formosa</taxon>
    </lineage>
</organism>
<dbReference type="Pfam" id="PF25967">
    <property type="entry name" value="RND-MFP_C"/>
    <property type="match status" value="1"/>
</dbReference>
<reference evidence="7 8" key="1">
    <citation type="submission" date="2019-07" db="EMBL/GenBank/DDBJ databases">
        <title>Genome sequencing for Formosa sp. PS13.</title>
        <authorList>
            <person name="Park S.-J."/>
        </authorList>
    </citation>
    <scope>NUCLEOTIDE SEQUENCE [LARGE SCALE GENOMIC DNA]</scope>
    <source>
        <strain evidence="7 8">PS13</strain>
    </source>
</reference>
<evidence type="ECO:0000259" key="4">
    <source>
        <dbReference type="Pfam" id="PF25917"/>
    </source>
</evidence>
<dbReference type="PANTHER" id="PTHR30469">
    <property type="entry name" value="MULTIDRUG RESISTANCE PROTEIN MDTA"/>
    <property type="match status" value="1"/>
</dbReference>
<evidence type="ECO:0000259" key="5">
    <source>
        <dbReference type="Pfam" id="PF25954"/>
    </source>
</evidence>
<dbReference type="Proteomes" id="UP000319209">
    <property type="component" value="Chromosome"/>
</dbReference>
<dbReference type="KEGG" id="fop:FNB79_08515"/>
<dbReference type="RefSeq" id="WP_143380912.1">
    <property type="nucleotide sequence ID" value="NZ_CP041637.1"/>
</dbReference>
<dbReference type="SUPFAM" id="SSF111369">
    <property type="entry name" value="HlyD-like secretion proteins"/>
    <property type="match status" value="1"/>
</dbReference>
<accession>A0A516GR91</accession>
<dbReference type="EMBL" id="CP041637">
    <property type="protein sequence ID" value="QDO94023.1"/>
    <property type="molecule type" value="Genomic_DNA"/>
</dbReference>
<dbReference type="Pfam" id="PF25954">
    <property type="entry name" value="Beta-barrel_RND_2"/>
    <property type="match status" value="1"/>
</dbReference>
<dbReference type="OrthoDB" id="9806939at2"/>
<name>A0A516GR91_9FLAO</name>
<comment type="similarity">
    <text evidence="2">Belongs to the membrane fusion protein (MFP) (TC 8.A.1) family.</text>
</comment>
<feature type="domain" description="Multidrug resistance protein MdtA-like barrel-sandwich hybrid" evidence="4">
    <location>
        <begin position="72"/>
        <end position="186"/>
    </location>
</feature>
<dbReference type="AlphaFoldDB" id="A0A516GR91"/>
<evidence type="ECO:0000256" key="2">
    <source>
        <dbReference type="ARBA" id="ARBA00009477"/>
    </source>
</evidence>
<sequence length="349" mass="38464">MRLNPYHSVLSIFIFTTFIILTSCKSKEEENKPSKETPISVEVLKIEKETITNTISLSGNVEANTTIRLGFMVAGKIQYIAINEGESIKKGALLASLDDSDYQIGLKAANGKLLEVQDKYNRLKIMHERNSLSDADFIKIKAGLEQAEANKELQAKNIYHTKIYAPISGVLLKKGVSEGEVIDKGMPIFGLGDIDTVKINAAVPGDEINSIKLNQDATVNIYALDTIYKGKVIEVGLAAEAKTRTYNAKIEIDNPNHKILPGMIAQIDINSNKKEHKILVPGHAILKDTDNKSYVYIVDEKTNKVFKRDISIGKLHQNNIEITSGLNANEIIVTSGIQNLNNGSLVNFN</sequence>
<dbReference type="GO" id="GO:1990281">
    <property type="term" value="C:efflux pump complex"/>
    <property type="evidence" value="ECO:0007669"/>
    <property type="project" value="TreeGrafter"/>
</dbReference>
<evidence type="ECO:0000313" key="7">
    <source>
        <dbReference type="EMBL" id="QDO94023.1"/>
    </source>
</evidence>
<feature type="domain" description="Multidrug resistance protein MdtA-like C-terminal permuted SH3" evidence="6">
    <location>
        <begin position="278"/>
        <end position="338"/>
    </location>
</feature>
<comment type="subcellular location">
    <subcellularLocation>
        <location evidence="1">Cell envelope</location>
    </subcellularLocation>
</comment>